<dbReference type="CDD" id="cd06261">
    <property type="entry name" value="TM_PBP2"/>
    <property type="match status" value="1"/>
</dbReference>
<evidence type="ECO:0000256" key="4">
    <source>
        <dbReference type="ARBA" id="ARBA00022475"/>
    </source>
</evidence>
<keyword evidence="11" id="KW-1185">Reference proteome</keyword>
<dbReference type="NCBIfam" id="TIGR01726">
    <property type="entry name" value="HEQRo_perm_3TM"/>
    <property type="match status" value="1"/>
</dbReference>
<evidence type="ECO:0000256" key="3">
    <source>
        <dbReference type="ARBA" id="ARBA00022448"/>
    </source>
</evidence>
<dbReference type="SUPFAM" id="SSF161098">
    <property type="entry name" value="MetI-like"/>
    <property type="match status" value="1"/>
</dbReference>
<keyword evidence="3 8" id="KW-0813">Transport</keyword>
<comment type="caution">
    <text evidence="10">The sequence shown here is derived from an EMBL/GenBank/DDBJ whole genome shotgun (WGS) entry which is preliminary data.</text>
</comment>
<keyword evidence="7 8" id="KW-0472">Membrane</keyword>
<comment type="similarity">
    <text evidence="2">Belongs to the binding-protein-dependent transport system permease family. HisMQ subfamily.</text>
</comment>
<evidence type="ECO:0000256" key="1">
    <source>
        <dbReference type="ARBA" id="ARBA00004429"/>
    </source>
</evidence>
<evidence type="ECO:0000256" key="5">
    <source>
        <dbReference type="ARBA" id="ARBA00022692"/>
    </source>
</evidence>
<sequence>MNFDFDVIANNWQYLLIGRTADGEVGGLLLTLLMSLSAGLIALVAGIATAAVAWYFQGWSRRVLFSVAELIRSIPLILVIFWLYFLLPRWLGRDISGVSTVVLAIAWFSAASVMHATLAGLEALSSGQTEAGIASGMSRWQVLRHILLPQAMPNLLPSYTGLFVALIKDTSLALVVNVPELTTVANQVNNRTQIYPAEIFLFIGAIYFILCTALSELPRLVLKTKPL</sequence>
<name>A0ABR7A3S4_9BURK</name>
<feature type="domain" description="ABC transmembrane type-1" evidence="9">
    <location>
        <begin position="28"/>
        <end position="218"/>
    </location>
</feature>
<dbReference type="PANTHER" id="PTHR30614:SF21">
    <property type="entry name" value="AMINO ACID ABC TRANSPORTER PERMEASE"/>
    <property type="match status" value="1"/>
</dbReference>
<protein>
    <submittedName>
        <fullName evidence="10">Amino acid ABC transporter permease</fullName>
    </submittedName>
</protein>
<dbReference type="InterPro" id="IPR043429">
    <property type="entry name" value="ArtM/GltK/GlnP/TcyL/YhdX-like"/>
</dbReference>
<dbReference type="PROSITE" id="PS50928">
    <property type="entry name" value="ABC_TM1"/>
    <property type="match status" value="1"/>
</dbReference>
<dbReference type="InterPro" id="IPR035906">
    <property type="entry name" value="MetI-like_sf"/>
</dbReference>
<evidence type="ECO:0000256" key="8">
    <source>
        <dbReference type="RuleBase" id="RU363032"/>
    </source>
</evidence>
<evidence type="ECO:0000313" key="10">
    <source>
        <dbReference type="EMBL" id="MBC3931492.1"/>
    </source>
</evidence>
<evidence type="ECO:0000256" key="7">
    <source>
        <dbReference type="ARBA" id="ARBA00023136"/>
    </source>
</evidence>
<accession>A0ABR7A3S4</accession>
<proteinExistence type="inferred from homology"/>
<dbReference type="EMBL" id="JACOGD010000003">
    <property type="protein sequence ID" value="MBC3931492.1"/>
    <property type="molecule type" value="Genomic_DNA"/>
</dbReference>
<feature type="transmembrane region" description="Helical" evidence="8">
    <location>
        <begin position="97"/>
        <end position="121"/>
    </location>
</feature>
<feature type="transmembrane region" description="Helical" evidence="8">
    <location>
        <begin position="199"/>
        <end position="222"/>
    </location>
</feature>
<dbReference type="Gene3D" id="1.10.3720.10">
    <property type="entry name" value="MetI-like"/>
    <property type="match status" value="1"/>
</dbReference>
<dbReference type="InterPro" id="IPR000515">
    <property type="entry name" value="MetI-like"/>
</dbReference>
<comment type="subcellular location">
    <subcellularLocation>
        <location evidence="1">Cell inner membrane</location>
        <topology evidence="1">Multi-pass membrane protein</topology>
    </subcellularLocation>
    <subcellularLocation>
        <location evidence="8">Cell membrane</location>
        <topology evidence="8">Multi-pass membrane protein</topology>
    </subcellularLocation>
</comment>
<feature type="transmembrane region" description="Helical" evidence="8">
    <location>
        <begin position="28"/>
        <end position="56"/>
    </location>
</feature>
<dbReference type="InterPro" id="IPR010065">
    <property type="entry name" value="AA_ABC_transptr_permease_3TM"/>
</dbReference>
<keyword evidence="5 8" id="KW-0812">Transmembrane</keyword>
<evidence type="ECO:0000256" key="6">
    <source>
        <dbReference type="ARBA" id="ARBA00022989"/>
    </source>
</evidence>
<dbReference type="PANTHER" id="PTHR30614">
    <property type="entry name" value="MEMBRANE COMPONENT OF AMINO ACID ABC TRANSPORTER"/>
    <property type="match status" value="1"/>
</dbReference>
<organism evidence="10 11">
    <name type="scientific">Undibacterium curvum</name>
    <dbReference type="NCBI Taxonomy" id="2762294"/>
    <lineage>
        <taxon>Bacteria</taxon>
        <taxon>Pseudomonadati</taxon>
        <taxon>Pseudomonadota</taxon>
        <taxon>Betaproteobacteria</taxon>
        <taxon>Burkholderiales</taxon>
        <taxon>Oxalobacteraceae</taxon>
        <taxon>Undibacterium</taxon>
    </lineage>
</organism>
<gene>
    <name evidence="10" type="ORF">H8K43_07415</name>
</gene>
<reference evidence="10 11" key="1">
    <citation type="submission" date="2020-08" db="EMBL/GenBank/DDBJ databases">
        <title>Novel species isolated from subtropical streams in China.</title>
        <authorList>
            <person name="Lu H."/>
        </authorList>
    </citation>
    <scope>NUCLEOTIDE SEQUENCE [LARGE SCALE GENOMIC DNA]</scope>
    <source>
        <strain evidence="10 11">CY22W</strain>
    </source>
</reference>
<dbReference type="RefSeq" id="WP_186903233.1">
    <property type="nucleotide sequence ID" value="NZ_JACOGD010000003.1"/>
</dbReference>
<dbReference type="Pfam" id="PF00528">
    <property type="entry name" value="BPD_transp_1"/>
    <property type="match status" value="1"/>
</dbReference>
<keyword evidence="4" id="KW-1003">Cell membrane</keyword>
<evidence type="ECO:0000313" key="11">
    <source>
        <dbReference type="Proteomes" id="UP000654304"/>
    </source>
</evidence>
<dbReference type="Proteomes" id="UP000654304">
    <property type="component" value="Unassembled WGS sequence"/>
</dbReference>
<feature type="transmembrane region" description="Helical" evidence="8">
    <location>
        <begin position="63"/>
        <end position="85"/>
    </location>
</feature>
<evidence type="ECO:0000259" key="9">
    <source>
        <dbReference type="PROSITE" id="PS50928"/>
    </source>
</evidence>
<evidence type="ECO:0000256" key="2">
    <source>
        <dbReference type="ARBA" id="ARBA00010072"/>
    </source>
</evidence>
<keyword evidence="6 8" id="KW-1133">Transmembrane helix</keyword>